<evidence type="ECO:0000313" key="1">
    <source>
        <dbReference type="EMBL" id="GIX99926.1"/>
    </source>
</evidence>
<keyword evidence="2" id="KW-1185">Reference proteome</keyword>
<reference evidence="1 2" key="1">
    <citation type="submission" date="2021-06" db="EMBL/GenBank/DDBJ databases">
        <title>Caerostris darwini draft genome.</title>
        <authorList>
            <person name="Kono N."/>
            <person name="Arakawa K."/>
        </authorList>
    </citation>
    <scope>NUCLEOTIDE SEQUENCE [LARGE SCALE GENOMIC DNA]</scope>
</reference>
<evidence type="ECO:0000313" key="2">
    <source>
        <dbReference type="Proteomes" id="UP001054837"/>
    </source>
</evidence>
<proteinExistence type="predicted"/>
<name>A0AAV4PVM2_9ARAC</name>
<protein>
    <submittedName>
        <fullName evidence="1">Uncharacterized protein</fullName>
    </submittedName>
</protein>
<dbReference type="Proteomes" id="UP001054837">
    <property type="component" value="Unassembled WGS sequence"/>
</dbReference>
<organism evidence="1 2">
    <name type="scientific">Caerostris darwini</name>
    <dbReference type="NCBI Taxonomy" id="1538125"/>
    <lineage>
        <taxon>Eukaryota</taxon>
        <taxon>Metazoa</taxon>
        <taxon>Ecdysozoa</taxon>
        <taxon>Arthropoda</taxon>
        <taxon>Chelicerata</taxon>
        <taxon>Arachnida</taxon>
        <taxon>Araneae</taxon>
        <taxon>Araneomorphae</taxon>
        <taxon>Entelegynae</taxon>
        <taxon>Araneoidea</taxon>
        <taxon>Araneidae</taxon>
        <taxon>Caerostris</taxon>
    </lineage>
</organism>
<accession>A0AAV4PVM2</accession>
<sequence>MPGAETHDGKVIMLYFKRSGQKEEEKRTQRKKESKEEKLFWYSCQIFPDGKKKKKHITYCLDSTKSCFPALTTRLTPLPFMVWWNEKAIDPDWGKLPQQGPE</sequence>
<dbReference type="EMBL" id="BPLQ01003355">
    <property type="protein sequence ID" value="GIX99926.1"/>
    <property type="molecule type" value="Genomic_DNA"/>
</dbReference>
<comment type="caution">
    <text evidence="1">The sequence shown here is derived from an EMBL/GenBank/DDBJ whole genome shotgun (WGS) entry which is preliminary data.</text>
</comment>
<dbReference type="AlphaFoldDB" id="A0AAV4PVM2"/>
<gene>
    <name evidence="1" type="ORF">CDAR_26791</name>
</gene>